<dbReference type="Proteomes" id="UP000022910">
    <property type="component" value="Unassembled WGS sequence"/>
</dbReference>
<comment type="caution">
    <text evidence="3">The sequence shown here is derived from an EMBL/GenBank/DDBJ whole genome shotgun (WGS) entry which is preliminary data.</text>
</comment>
<dbReference type="SUPFAM" id="SSF81383">
    <property type="entry name" value="F-box domain"/>
    <property type="match status" value="1"/>
</dbReference>
<dbReference type="PROSITE" id="PS50181">
    <property type="entry name" value="FBOX"/>
    <property type="match status" value="1"/>
</dbReference>
<dbReference type="AlphaFoldDB" id="A0A015N3L3"/>
<organism evidence="3 4">
    <name type="scientific">Rhizophagus irregularis (strain DAOM 197198w)</name>
    <name type="common">Glomus intraradices</name>
    <dbReference type="NCBI Taxonomy" id="1432141"/>
    <lineage>
        <taxon>Eukaryota</taxon>
        <taxon>Fungi</taxon>
        <taxon>Fungi incertae sedis</taxon>
        <taxon>Mucoromycota</taxon>
        <taxon>Glomeromycotina</taxon>
        <taxon>Glomeromycetes</taxon>
        <taxon>Glomerales</taxon>
        <taxon>Glomeraceae</taxon>
        <taxon>Rhizophagus</taxon>
    </lineage>
</organism>
<dbReference type="CDD" id="cd09917">
    <property type="entry name" value="F-box_SF"/>
    <property type="match status" value="1"/>
</dbReference>
<dbReference type="InterPro" id="IPR036047">
    <property type="entry name" value="F-box-like_dom_sf"/>
</dbReference>
<feature type="region of interest" description="Disordered" evidence="1">
    <location>
        <begin position="334"/>
        <end position="382"/>
    </location>
</feature>
<name>A0A015N3L3_RHIIW</name>
<feature type="region of interest" description="Disordered" evidence="1">
    <location>
        <begin position="479"/>
        <end position="501"/>
    </location>
</feature>
<feature type="domain" description="F-box" evidence="2">
    <location>
        <begin position="650"/>
        <end position="702"/>
    </location>
</feature>
<evidence type="ECO:0000313" key="4">
    <source>
        <dbReference type="Proteomes" id="UP000022910"/>
    </source>
</evidence>
<dbReference type="OrthoDB" id="2322499at2759"/>
<feature type="region of interest" description="Disordered" evidence="1">
    <location>
        <begin position="266"/>
        <end position="313"/>
    </location>
</feature>
<feature type="region of interest" description="Disordered" evidence="1">
    <location>
        <begin position="406"/>
        <end position="454"/>
    </location>
</feature>
<evidence type="ECO:0000313" key="3">
    <source>
        <dbReference type="EMBL" id="EXX73683.1"/>
    </source>
</evidence>
<gene>
    <name evidence="3" type="ORF">RirG_058160</name>
</gene>
<accession>A0A015N3L3</accession>
<protein>
    <recommendedName>
        <fullName evidence="2">F-box domain-containing protein</fullName>
    </recommendedName>
</protein>
<evidence type="ECO:0000259" key="2">
    <source>
        <dbReference type="PROSITE" id="PS50181"/>
    </source>
</evidence>
<dbReference type="InterPro" id="IPR001810">
    <property type="entry name" value="F-box_dom"/>
</dbReference>
<keyword evidence="4" id="KW-1185">Reference proteome</keyword>
<feature type="compositionally biased region" description="Low complexity" evidence="1">
    <location>
        <begin position="409"/>
        <end position="454"/>
    </location>
</feature>
<dbReference type="Pfam" id="PF00646">
    <property type="entry name" value="F-box"/>
    <property type="match status" value="1"/>
</dbReference>
<dbReference type="STRING" id="1432141.A0A015N3L3"/>
<sequence>MESMINIFRRSFFLRQTLFTIKFYHIFPLFDLISDELDKILELKFKDKKINIIIINDENKQSTNENNLNNLNLPIEDSYDLDDIMGTNYIKRNPRRKFPFTNKSLNDQCFNIIPKLNSFDDLSSSESQDLSSEILNSKVILTSELPPLQENIIQISSVEPESICNTLVVEQISSEQNVESDIKMKSDNISQSVKIFTEYEDSTVTPLKIEYTDLKTTTTEATEKAKEVTAIATTEESTSIATTEATEKVTIEEVTAIATTEESASIATTEEKAVTATTEETTVASTTDESSATATTATTTTTTPAPTTPITPTATSTKLIKTDVLIEEMLPKEGTEETTVTTTTEEATVASTTEETTLASTTEETSATATSATTTTTTTAPTTPIATSTKLIKTDVLIEEMLPKEGTEETTVTTTTEEATVASTTEETTLASTTEETSATATSATTTTTTTAPTTPIATSTKLIKTDVLIEEMLPKEVTEETTVTTTTEETTLASTTEETSATAITATTTITTTAPTLVTPTITPTKPIKNDVLIEQMLPKEVTEEIIATAKTATTTTITIAPTTPTNKLIKNYVLIEEIPSKEVITSQEIIISLTSREVVTQEIITSREVITPQKDITSTKSITSQEMITSKEIVISLKDKRVTSQVPLSFNANIPIDIFIEICYHLPPTSLFSLMCVCKQFRFWLNSSVSYITQDIWRTSRMKYLERIKLRPPVGMDELSYIKLAMLEHGCQFCGTKDETPKVYWAFRVRCCLACLKKRVTSPENLPKWAKSPVDITMLVSYETIDSFDSNGKTVIYWNSQLEQTRRECMSTPPKHRSAWIQKKKHWVSEMLKEVVKRERIDELYCRKQSLEDERIFRTLLDEFRQIKDEKGQQRYIDKYILQLPTYLEGQNTWKIPFMTNPWPNFIDRLKIEYPKIINKVTRIQQLTDTMLTLITSYVTLASDLKVSSEQGYQIYLTDPVIDCIQWCPSFINPPYVKNDASIPWTEEYLIKTLIPKLRREARRLLKRSDIKRPGPFTSVRGCKNLIKNEVEDKEYFMCKLCWKSARKIYTYEGICRHLTSGRHSIARIDDERMIEVDREKVKKLLPVWFSNFH</sequence>
<evidence type="ECO:0000256" key="1">
    <source>
        <dbReference type="SAM" id="MobiDB-lite"/>
    </source>
</evidence>
<feature type="compositionally biased region" description="Low complexity" evidence="1">
    <location>
        <begin position="337"/>
        <end position="382"/>
    </location>
</feature>
<reference evidence="3 4" key="1">
    <citation type="submission" date="2014-02" db="EMBL/GenBank/DDBJ databases">
        <title>Single nucleus genome sequencing reveals high similarity among nuclei of an endomycorrhizal fungus.</title>
        <authorList>
            <person name="Lin K."/>
            <person name="Geurts R."/>
            <person name="Zhang Z."/>
            <person name="Limpens E."/>
            <person name="Saunders D.G."/>
            <person name="Mu D."/>
            <person name="Pang E."/>
            <person name="Cao H."/>
            <person name="Cha H."/>
            <person name="Lin T."/>
            <person name="Zhou Q."/>
            <person name="Shang Y."/>
            <person name="Li Y."/>
            <person name="Ivanov S."/>
            <person name="Sharma T."/>
            <person name="Velzen R.V."/>
            <person name="Ruijter N.D."/>
            <person name="Aanen D.K."/>
            <person name="Win J."/>
            <person name="Kamoun S."/>
            <person name="Bisseling T."/>
            <person name="Huang S."/>
        </authorList>
    </citation>
    <scope>NUCLEOTIDE SEQUENCE [LARGE SCALE GENOMIC DNA]</scope>
    <source>
        <strain evidence="4">DAOM197198w</strain>
    </source>
</reference>
<dbReference type="HOGENOM" id="CLU_283870_0_0_1"/>
<dbReference type="EMBL" id="JEMT01013904">
    <property type="protein sequence ID" value="EXX73683.1"/>
    <property type="molecule type" value="Genomic_DNA"/>
</dbReference>
<feature type="compositionally biased region" description="Low complexity" evidence="1">
    <location>
        <begin position="481"/>
        <end position="501"/>
    </location>
</feature>
<dbReference type="SMART" id="SM00256">
    <property type="entry name" value="FBOX"/>
    <property type="match status" value="1"/>
</dbReference>
<proteinExistence type="predicted"/>